<reference evidence="2" key="1">
    <citation type="submission" date="2021-12" db="EMBL/GenBank/DDBJ databases">
        <authorList>
            <person name="Martin H S."/>
        </authorList>
    </citation>
    <scope>NUCLEOTIDE SEQUENCE</scope>
</reference>
<keyword evidence="3" id="KW-1185">Reference proteome</keyword>
<sequence>MAQRPPTEPLPWEDWAEHLMYPHLINMTAELIRDTTYKLRHAEKIKDRHSHSITYELGFIAAGIQERFQRMLKIYRKYADMKAFEESTYTVPELMNAYHVMQGDYNEIRLEKGIFHDIVRKYESTPPTTPPGPPRSTPGGRRRVTWRSNLNE</sequence>
<evidence type="ECO:0000313" key="3">
    <source>
        <dbReference type="Proteomes" id="UP000838878"/>
    </source>
</evidence>
<feature type="non-terminal residue" evidence="2">
    <location>
        <position position="152"/>
    </location>
</feature>
<name>A0A8J9VPK0_9NEOP</name>
<evidence type="ECO:0000313" key="2">
    <source>
        <dbReference type="EMBL" id="CAH0730925.1"/>
    </source>
</evidence>
<protein>
    <submittedName>
        <fullName evidence="2">Uncharacterized protein</fullName>
    </submittedName>
</protein>
<accession>A0A8J9VPK0</accession>
<dbReference type="EMBL" id="OV170229">
    <property type="protein sequence ID" value="CAH0730925.1"/>
    <property type="molecule type" value="Genomic_DNA"/>
</dbReference>
<organism evidence="2 3">
    <name type="scientific">Brenthis ino</name>
    <name type="common">lesser marbled fritillary</name>
    <dbReference type="NCBI Taxonomy" id="405034"/>
    <lineage>
        <taxon>Eukaryota</taxon>
        <taxon>Metazoa</taxon>
        <taxon>Ecdysozoa</taxon>
        <taxon>Arthropoda</taxon>
        <taxon>Hexapoda</taxon>
        <taxon>Insecta</taxon>
        <taxon>Pterygota</taxon>
        <taxon>Neoptera</taxon>
        <taxon>Endopterygota</taxon>
        <taxon>Lepidoptera</taxon>
        <taxon>Glossata</taxon>
        <taxon>Ditrysia</taxon>
        <taxon>Papilionoidea</taxon>
        <taxon>Nymphalidae</taxon>
        <taxon>Heliconiinae</taxon>
        <taxon>Argynnini</taxon>
        <taxon>Brenthis</taxon>
    </lineage>
</organism>
<evidence type="ECO:0000256" key="1">
    <source>
        <dbReference type="SAM" id="MobiDB-lite"/>
    </source>
</evidence>
<feature type="compositionally biased region" description="Pro residues" evidence="1">
    <location>
        <begin position="127"/>
        <end position="136"/>
    </location>
</feature>
<dbReference type="OrthoDB" id="7326688at2759"/>
<gene>
    <name evidence="2" type="ORF">BINO364_LOCUS15847</name>
</gene>
<proteinExistence type="predicted"/>
<dbReference type="Proteomes" id="UP000838878">
    <property type="component" value="Chromosome 9"/>
</dbReference>
<dbReference type="AlphaFoldDB" id="A0A8J9VPK0"/>
<feature type="region of interest" description="Disordered" evidence="1">
    <location>
        <begin position="122"/>
        <end position="152"/>
    </location>
</feature>